<dbReference type="RefSeq" id="WP_015808677.1">
    <property type="nucleotide sequence ID" value="NC_013061.1"/>
</dbReference>
<dbReference type="KEGG" id="phe:Phep_2869"/>
<reference evidence="1 2" key="1">
    <citation type="journal article" date="2009" name="Stand. Genomic Sci.">
        <title>Complete genome sequence of Pedobacter heparinus type strain (HIM 762-3).</title>
        <authorList>
            <person name="Han C."/>
            <person name="Spring S."/>
            <person name="Lapidus A."/>
            <person name="Del Rio T.G."/>
            <person name="Tice H."/>
            <person name="Copeland A."/>
            <person name="Cheng J.F."/>
            <person name="Lucas S."/>
            <person name="Chen F."/>
            <person name="Nolan M."/>
            <person name="Bruce D."/>
            <person name="Goodwin L."/>
            <person name="Pitluck S."/>
            <person name="Ivanova N."/>
            <person name="Mavromatis K."/>
            <person name="Mikhailova N."/>
            <person name="Pati A."/>
            <person name="Chen A."/>
            <person name="Palaniappan K."/>
            <person name="Land M."/>
            <person name="Hauser L."/>
            <person name="Chang Y.J."/>
            <person name="Jeffries C.C."/>
            <person name="Saunders E."/>
            <person name="Chertkov O."/>
            <person name="Brettin T."/>
            <person name="Goker M."/>
            <person name="Rohde M."/>
            <person name="Bristow J."/>
            <person name="Eisen J.A."/>
            <person name="Markowitz V."/>
            <person name="Hugenholtz P."/>
            <person name="Kyrpides N.C."/>
            <person name="Klenk H.P."/>
            <person name="Detter J.C."/>
        </authorList>
    </citation>
    <scope>NUCLEOTIDE SEQUENCE [LARGE SCALE GENOMIC DNA]</scope>
    <source>
        <strain evidence="2">ATCC 13125 / DSM 2366 / CIP 104194 / JCM 7457 / NBRC 12017 / NCIMB 9290 / NRRL B-14731 / HIM 762-3</strain>
    </source>
</reference>
<dbReference type="InterPro" id="IPR046233">
    <property type="entry name" value="DUF6266"/>
</dbReference>
<dbReference type="EMBL" id="CP001681">
    <property type="protein sequence ID" value="ACU05067.1"/>
    <property type="molecule type" value="Genomic_DNA"/>
</dbReference>
<evidence type="ECO:0000313" key="2">
    <source>
        <dbReference type="Proteomes" id="UP000000852"/>
    </source>
</evidence>
<sequence length="213" mass="23124">MGFLSGGPYYDMIGRTGNNVGRRVKGKNVFSMRPSKSNKAPTVAQVNQRLRFELVASWLRRLGSVIDIGFKEYDAQMSARNAAFSYNVLHAITGVTPNYTIDYAKVMFSKGPLDLPNDPQINVATAAKLDYSWAATTGDSNGLATDKFSFVVFNPSKNKFVTLKGGAVRSALAYSLQLPGDFSGDTVEAYFSIVSADGKMVSDSVYIGPFIVL</sequence>
<dbReference type="AlphaFoldDB" id="C6Y1S5"/>
<dbReference type="HOGENOM" id="CLU_064277_0_1_10"/>
<protein>
    <submittedName>
        <fullName evidence="1">Uncharacterized protein</fullName>
    </submittedName>
</protein>
<dbReference type="Pfam" id="PF19781">
    <property type="entry name" value="DUF6266"/>
    <property type="match status" value="1"/>
</dbReference>
<gene>
    <name evidence="1" type="ordered locus">Phep_2869</name>
</gene>
<organism evidence="1 2">
    <name type="scientific">Pedobacter heparinus (strain ATCC 13125 / DSM 2366 / CIP 104194 / JCM 7457 / NBRC 12017 / NCIMB 9290 / NRRL B-14731 / HIM 762-3)</name>
    <dbReference type="NCBI Taxonomy" id="485917"/>
    <lineage>
        <taxon>Bacteria</taxon>
        <taxon>Pseudomonadati</taxon>
        <taxon>Bacteroidota</taxon>
        <taxon>Sphingobacteriia</taxon>
        <taxon>Sphingobacteriales</taxon>
        <taxon>Sphingobacteriaceae</taxon>
        <taxon>Pedobacter</taxon>
    </lineage>
</organism>
<accession>C6Y1S5</accession>
<keyword evidence="2" id="KW-1185">Reference proteome</keyword>
<dbReference type="eggNOG" id="ENOG502Z9ST">
    <property type="taxonomic scope" value="Bacteria"/>
</dbReference>
<evidence type="ECO:0000313" key="1">
    <source>
        <dbReference type="EMBL" id="ACU05067.1"/>
    </source>
</evidence>
<dbReference type="OrthoDB" id="767088at2"/>
<name>C6Y1S5_PEDHD</name>
<proteinExistence type="predicted"/>
<dbReference type="Proteomes" id="UP000000852">
    <property type="component" value="Chromosome"/>
</dbReference>